<gene>
    <name evidence="1" type="ORF">EVAR_5616_1</name>
</gene>
<keyword evidence="2" id="KW-1185">Reference proteome</keyword>
<evidence type="ECO:0000313" key="2">
    <source>
        <dbReference type="Proteomes" id="UP000299102"/>
    </source>
</evidence>
<accession>A0A4C1T828</accession>
<reference evidence="1 2" key="1">
    <citation type="journal article" date="2019" name="Commun. Biol.">
        <title>The bagworm genome reveals a unique fibroin gene that provides high tensile strength.</title>
        <authorList>
            <person name="Kono N."/>
            <person name="Nakamura H."/>
            <person name="Ohtoshi R."/>
            <person name="Tomita M."/>
            <person name="Numata K."/>
            <person name="Arakawa K."/>
        </authorList>
    </citation>
    <scope>NUCLEOTIDE SEQUENCE [LARGE SCALE GENOMIC DNA]</scope>
</reference>
<dbReference type="AlphaFoldDB" id="A0A4C1T828"/>
<dbReference type="Proteomes" id="UP000299102">
    <property type="component" value="Unassembled WGS sequence"/>
</dbReference>
<organism evidence="1 2">
    <name type="scientific">Eumeta variegata</name>
    <name type="common">Bagworm moth</name>
    <name type="synonym">Eumeta japonica</name>
    <dbReference type="NCBI Taxonomy" id="151549"/>
    <lineage>
        <taxon>Eukaryota</taxon>
        <taxon>Metazoa</taxon>
        <taxon>Ecdysozoa</taxon>
        <taxon>Arthropoda</taxon>
        <taxon>Hexapoda</taxon>
        <taxon>Insecta</taxon>
        <taxon>Pterygota</taxon>
        <taxon>Neoptera</taxon>
        <taxon>Endopterygota</taxon>
        <taxon>Lepidoptera</taxon>
        <taxon>Glossata</taxon>
        <taxon>Ditrysia</taxon>
        <taxon>Tineoidea</taxon>
        <taxon>Psychidae</taxon>
        <taxon>Oiketicinae</taxon>
        <taxon>Eumeta</taxon>
    </lineage>
</organism>
<name>A0A4C1T828_EUMVA</name>
<proteinExistence type="predicted"/>
<sequence length="110" mass="11930">MSKRGQCTVRVSASDTAAATRVKDLVAHGYSVNKCRAVTLMTPPPDLVRPNGGHKGERGFCDSVEGCITFKNASRRLVSISRGLLRPAHCYRFGDNVQDRQLNVLADAQG</sequence>
<dbReference type="EMBL" id="BGZK01000040">
    <property type="protein sequence ID" value="GBP10294.1"/>
    <property type="molecule type" value="Genomic_DNA"/>
</dbReference>
<evidence type="ECO:0000313" key="1">
    <source>
        <dbReference type="EMBL" id="GBP10294.1"/>
    </source>
</evidence>
<protein>
    <submittedName>
        <fullName evidence="1">Uncharacterized protein</fullName>
    </submittedName>
</protein>
<comment type="caution">
    <text evidence="1">The sequence shown here is derived from an EMBL/GenBank/DDBJ whole genome shotgun (WGS) entry which is preliminary data.</text>
</comment>